<dbReference type="InterPro" id="IPR001096">
    <property type="entry name" value="Peptidase_C13"/>
</dbReference>
<keyword evidence="3" id="KW-1185">Reference proteome</keyword>
<dbReference type="GO" id="GO:0006508">
    <property type="term" value="P:proteolysis"/>
    <property type="evidence" value="ECO:0007669"/>
    <property type="project" value="InterPro"/>
</dbReference>
<evidence type="ECO:0000313" key="2">
    <source>
        <dbReference type="EMBL" id="ANP46700.1"/>
    </source>
</evidence>
<dbReference type="AlphaFoldDB" id="A0A1B1AJK7"/>
<dbReference type="RefSeq" id="WP_066772056.1">
    <property type="nucleotide sequence ID" value="NZ_CP013244.1"/>
</dbReference>
<dbReference type="InParanoid" id="A0A1B1AJK7"/>
<dbReference type="EMBL" id="CP013244">
    <property type="protein sequence ID" value="ANP46700.1"/>
    <property type="molecule type" value="Genomic_DNA"/>
</dbReference>
<feature type="signal peptide" evidence="1">
    <location>
        <begin position="1"/>
        <end position="24"/>
    </location>
</feature>
<accession>A0A1B1AJK7</accession>
<organism evidence="2 3">
    <name type="scientific">Candidatus Viadribacter manganicus</name>
    <dbReference type="NCBI Taxonomy" id="1759059"/>
    <lineage>
        <taxon>Bacteria</taxon>
        <taxon>Pseudomonadati</taxon>
        <taxon>Pseudomonadota</taxon>
        <taxon>Alphaproteobacteria</taxon>
        <taxon>Hyphomonadales</taxon>
        <taxon>Hyphomonadaceae</taxon>
        <taxon>Candidatus Viadribacter</taxon>
    </lineage>
</organism>
<dbReference type="Pfam" id="PF01650">
    <property type="entry name" value="Peptidase_C13"/>
    <property type="match status" value="1"/>
</dbReference>
<dbReference type="InterPro" id="IPR029030">
    <property type="entry name" value="Caspase-like_dom_sf"/>
</dbReference>
<dbReference type="STRING" id="1759059.ATE48_12625"/>
<proteinExistence type="predicted"/>
<evidence type="ECO:0008006" key="4">
    <source>
        <dbReference type="Google" id="ProtNLM"/>
    </source>
</evidence>
<dbReference type="OrthoDB" id="345222at2"/>
<dbReference type="GO" id="GO:0008233">
    <property type="term" value="F:peptidase activity"/>
    <property type="evidence" value="ECO:0007669"/>
    <property type="project" value="InterPro"/>
</dbReference>
<evidence type="ECO:0000313" key="3">
    <source>
        <dbReference type="Proteomes" id="UP000092498"/>
    </source>
</evidence>
<reference evidence="2 3" key="1">
    <citation type="submission" date="2015-11" db="EMBL/GenBank/DDBJ databases">
        <title>Whole-Genome Sequence of Candidatus Oderbacter manganicum from the National Park Lower Oder Valley, Germany.</title>
        <authorList>
            <person name="Braun B."/>
            <person name="Liere K."/>
            <person name="Szewzyk U."/>
        </authorList>
    </citation>
    <scope>NUCLEOTIDE SEQUENCE [LARGE SCALE GENOMIC DNA]</scope>
    <source>
        <strain evidence="2 3">OTSz_A_272</strain>
    </source>
</reference>
<keyword evidence="1" id="KW-0732">Signal</keyword>
<sequence length="293" mass="31710">MRANGLIAVIFGAVLLTTAAPATAQQQRDPFNGQFGALEIAPTPADAVRLARLMGDTLNSLQPQRPGVQDVYLLSVSFWGDPVFEREAVQAEEILRPHLGADGRSIILSAGGQGTRAYAAATPDNFAAAIGYIGATMDPNEDLFVLFFTTHGQSDGVAAIREHNRVFAGLRPAHLSTMLSQANIQNRVVIVSACFSGSFIGPLMTDNTVIMTAAAPDRSSFGCQPQNNWTFFGDAYFNRSVRENGDMIGSFDRAKRLIAQWEREQNLSPPSNPQIYVGQRGAAMLRQAERNAH</sequence>
<evidence type="ECO:0000256" key="1">
    <source>
        <dbReference type="SAM" id="SignalP"/>
    </source>
</evidence>
<dbReference type="SUPFAM" id="SSF52129">
    <property type="entry name" value="Caspase-like"/>
    <property type="match status" value="1"/>
</dbReference>
<dbReference type="Proteomes" id="UP000092498">
    <property type="component" value="Chromosome"/>
</dbReference>
<protein>
    <recommendedName>
        <fullName evidence="4">Peptidase C13</fullName>
    </recommendedName>
</protein>
<name>A0A1B1AJK7_9PROT</name>
<feature type="chain" id="PRO_5008518897" description="Peptidase C13" evidence="1">
    <location>
        <begin position="25"/>
        <end position="293"/>
    </location>
</feature>
<dbReference type="Gene3D" id="3.40.50.1460">
    <property type="match status" value="1"/>
</dbReference>
<dbReference type="KEGG" id="cbot:ATE48_12625"/>
<gene>
    <name evidence="2" type="ORF">ATE48_12625</name>
</gene>